<organism evidence="3 6">
    <name type="scientific">Natrinema hispanicum</name>
    <dbReference type="NCBI Taxonomy" id="392421"/>
    <lineage>
        <taxon>Archaea</taxon>
        <taxon>Methanobacteriati</taxon>
        <taxon>Methanobacteriota</taxon>
        <taxon>Stenosarchaea group</taxon>
        <taxon>Halobacteria</taxon>
        <taxon>Halobacteriales</taxon>
        <taxon>Natrialbaceae</taxon>
        <taxon>Natrinema</taxon>
    </lineage>
</organism>
<keyword evidence="1" id="KW-0812">Transmembrane</keyword>
<dbReference type="Proteomes" id="UP000324021">
    <property type="component" value="Unassembled WGS sequence"/>
</dbReference>
<dbReference type="STRING" id="392421.SAMN04488694_11230"/>
<keyword evidence="5" id="KW-1185">Reference proteome</keyword>
<reference evidence="4" key="1">
    <citation type="submission" date="2016-10" db="EMBL/GenBank/DDBJ databases">
        <authorList>
            <person name="de Groot N.N."/>
        </authorList>
    </citation>
    <scope>NUCLEOTIDE SEQUENCE [LARGE SCALE GENOMIC DNA]</scope>
    <source>
        <strain evidence="4">CDM_6</strain>
    </source>
</reference>
<dbReference type="OrthoDB" id="205411at2157"/>
<name>A0A1G6RTT9_9EURY</name>
<protein>
    <recommendedName>
        <fullName evidence="2">DUF8151 domain-containing protein</fullName>
    </recommendedName>
</protein>
<feature type="transmembrane region" description="Helical" evidence="1">
    <location>
        <begin position="12"/>
        <end position="33"/>
    </location>
</feature>
<feature type="transmembrane region" description="Helical" evidence="1">
    <location>
        <begin position="45"/>
        <end position="66"/>
    </location>
</feature>
<dbReference type="Pfam" id="PF26478">
    <property type="entry name" value="DUF8151"/>
    <property type="match status" value="1"/>
</dbReference>
<evidence type="ECO:0000313" key="3">
    <source>
        <dbReference type="EMBL" id="SDD07999.1"/>
    </source>
</evidence>
<evidence type="ECO:0000256" key="1">
    <source>
        <dbReference type="SAM" id="Phobius"/>
    </source>
</evidence>
<dbReference type="RefSeq" id="WP_092933440.1">
    <property type="nucleotide sequence ID" value="NZ_FMZP01000012.1"/>
</dbReference>
<evidence type="ECO:0000313" key="4">
    <source>
        <dbReference type="EMBL" id="SET76627.1"/>
    </source>
</evidence>
<gene>
    <name evidence="4" type="ORF">SAMN04488694_11230</name>
    <name evidence="3" type="ORF">SAMN05192552_101227</name>
</gene>
<dbReference type="Proteomes" id="UP000199320">
    <property type="component" value="Unassembled WGS sequence"/>
</dbReference>
<dbReference type="EMBL" id="FMZP01000012">
    <property type="protein sequence ID" value="SDD07999.1"/>
    <property type="molecule type" value="Genomic_DNA"/>
</dbReference>
<dbReference type="AlphaFoldDB" id="A0A1G6RTT9"/>
<dbReference type="EMBL" id="FOIC01000012">
    <property type="protein sequence ID" value="SET76627.1"/>
    <property type="molecule type" value="Genomic_DNA"/>
</dbReference>
<sequence length="76" mass="7825">MTSIGPELLTESLSLLVYTVIAGVLTVGGALVEQASLQHLGAGEAMIALWLAALGGVMLYAGVYGLGYQKVLAKYV</sequence>
<evidence type="ECO:0000313" key="6">
    <source>
        <dbReference type="Proteomes" id="UP000324021"/>
    </source>
</evidence>
<feature type="domain" description="DUF8151" evidence="2">
    <location>
        <begin position="1"/>
        <end position="75"/>
    </location>
</feature>
<proteinExistence type="predicted"/>
<dbReference type="InterPro" id="IPR058464">
    <property type="entry name" value="DUF8151"/>
</dbReference>
<evidence type="ECO:0000313" key="5">
    <source>
        <dbReference type="Proteomes" id="UP000199320"/>
    </source>
</evidence>
<keyword evidence="1" id="KW-0472">Membrane</keyword>
<evidence type="ECO:0000259" key="2">
    <source>
        <dbReference type="Pfam" id="PF26478"/>
    </source>
</evidence>
<keyword evidence="1" id="KW-1133">Transmembrane helix</keyword>
<reference evidence="5 6" key="2">
    <citation type="submission" date="2016-10" db="EMBL/GenBank/DDBJ databases">
        <authorList>
            <person name="Varghese N."/>
            <person name="Submissions S."/>
        </authorList>
    </citation>
    <scope>NUCLEOTIDE SEQUENCE [LARGE SCALE GENOMIC DNA]</scope>
    <source>
        <strain evidence="3 6">CDM_1</strain>
        <strain evidence="5">CDM_6</strain>
    </source>
</reference>
<accession>A0A1G6RTT9</accession>